<evidence type="ECO:0008006" key="3">
    <source>
        <dbReference type="Google" id="ProtNLM"/>
    </source>
</evidence>
<name>A0ABT9WVP5_9BACI</name>
<reference evidence="1 2" key="1">
    <citation type="submission" date="2023-07" db="EMBL/GenBank/DDBJ databases">
        <title>Genomic Encyclopedia of Type Strains, Phase IV (KMG-IV): sequencing the most valuable type-strain genomes for metagenomic binning, comparative biology and taxonomic classification.</title>
        <authorList>
            <person name="Goeker M."/>
        </authorList>
    </citation>
    <scope>NUCLEOTIDE SEQUENCE [LARGE SCALE GENOMIC DNA]</scope>
    <source>
        <strain evidence="1 2">DSM 23837</strain>
    </source>
</reference>
<organism evidence="1 2">
    <name type="scientific">Bacillus chungangensis</name>
    <dbReference type="NCBI Taxonomy" id="587633"/>
    <lineage>
        <taxon>Bacteria</taxon>
        <taxon>Bacillati</taxon>
        <taxon>Bacillota</taxon>
        <taxon>Bacilli</taxon>
        <taxon>Bacillales</taxon>
        <taxon>Bacillaceae</taxon>
        <taxon>Bacillus</taxon>
    </lineage>
</organism>
<proteinExistence type="predicted"/>
<keyword evidence="2" id="KW-1185">Reference proteome</keyword>
<comment type="caution">
    <text evidence="1">The sequence shown here is derived from an EMBL/GenBank/DDBJ whole genome shotgun (WGS) entry which is preliminary data.</text>
</comment>
<sequence>MEKKQQMEVFFLPSTAGLIKIYINGFKPYDSRGQVNAILNDVTVSIKGHHRKKTIIRALASLHESLLNKKRD</sequence>
<gene>
    <name evidence="1" type="ORF">J2S08_002836</name>
</gene>
<evidence type="ECO:0000313" key="1">
    <source>
        <dbReference type="EMBL" id="MDQ0176957.1"/>
    </source>
</evidence>
<evidence type="ECO:0000313" key="2">
    <source>
        <dbReference type="Proteomes" id="UP001223586"/>
    </source>
</evidence>
<dbReference type="EMBL" id="JAUSTT010000017">
    <property type="protein sequence ID" value="MDQ0176957.1"/>
    <property type="molecule type" value="Genomic_DNA"/>
</dbReference>
<protein>
    <recommendedName>
        <fullName evidence="3">Transposase</fullName>
    </recommendedName>
</protein>
<dbReference type="RefSeq" id="WP_307230530.1">
    <property type="nucleotide sequence ID" value="NZ_JAUSTT010000017.1"/>
</dbReference>
<dbReference type="Proteomes" id="UP001223586">
    <property type="component" value="Unassembled WGS sequence"/>
</dbReference>
<accession>A0ABT9WVP5</accession>